<sequence>MKLAFWSNVHGKSGVTSNLACVSVMSVLLNRRKSILLENHININNLERMLNESMFHEVVREYDLYYRIGIEQLIRQIHSGYGLNNAVKSSSLSLMNNSIYYLPQNNQINQEIFDYELNTVIYSLFQLLELEGEDIYIDTAVNGNLSSKIILEEADLVVVNLTQNPYILEDFFDNYNSIAKKAVYLIGNYNPESKYNSKYILHKYRIEREKIAVIPYNVHFQDAMTDGRVIGFINQTYKCNKKCEDYYFMREVKNAVKMIERFREE</sequence>
<evidence type="ECO:0008006" key="3">
    <source>
        <dbReference type="Google" id="ProtNLM"/>
    </source>
</evidence>
<keyword evidence="2" id="KW-1185">Reference proteome</keyword>
<gene>
    <name evidence="1" type="ORF">FYJ58_10245</name>
</gene>
<evidence type="ECO:0000313" key="1">
    <source>
        <dbReference type="EMBL" id="MSS64251.1"/>
    </source>
</evidence>
<dbReference type="EMBL" id="VUMT01000015">
    <property type="protein sequence ID" value="MSS64251.1"/>
    <property type="molecule type" value="Genomic_DNA"/>
</dbReference>
<evidence type="ECO:0000313" key="2">
    <source>
        <dbReference type="Proteomes" id="UP000482209"/>
    </source>
</evidence>
<proteinExistence type="predicted"/>
<dbReference type="Gene3D" id="3.40.50.300">
    <property type="entry name" value="P-loop containing nucleotide triphosphate hydrolases"/>
    <property type="match status" value="1"/>
</dbReference>
<accession>A0A6L5Y0L6</accession>
<reference evidence="1 2" key="1">
    <citation type="submission" date="2019-08" db="EMBL/GenBank/DDBJ databases">
        <title>In-depth cultivation of the pig gut microbiome towards novel bacterial diversity and tailored functional studies.</title>
        <authorList>
            <person name="Wylensek D."/>
            <person name="Hitch T.C.A."/>
            <person name="Clavel T."/>
        </authorList>
    </citation>
    <scope>NUCLEOTIDE SEQUENCE [LARGE SCALE GENOMIC DNA]</scope>
    <source>
        <strain evidence="1 2">WCA-693-APC-MOT-I</strain>
    </source>
</reference>
<dbReference type="AlphaFoldDB" id="A0A6L5Y0L6"/>
<organism evidence="1 2">
    <name type="scientific">Velocimicrobium porci</name>
    <dbReference type="NCBI Taxonomy" id="2606634"/>
    <lineage>
        <taxon>Bacteria</taxon>
        <taxon>Bacillati</taxon>
        <taxon>Bacillota</taxon>
        <taxon>Clostridia</taxon>
        <taxon>Lachnospirales</taxon>
        <taxon>Lachnospiraceae</taxon>
        <taxon>Velocimicrobium</taxon>
    </lineage>
</organism>
<protein>
    <recommendedName>
        <fullName evidence="3">AAA domain-containing protein</fullName>
    </recommendedName>
</protein>
<comment type="caution">
    <text evidence="1">The sequence shown here is derived from an EMBL/GenBank/DDBJ whole genome shotgun (WGS) entry which is preliminary data.</text>
</comment>
<name>A0A6L5Y0L6_9FIRM</name>
<dbReference type="InterPro" id="IPR027417">
    <property type="entry name" value="P-loop_NTPase"/>
</dbReference>
<dbReference type="Proteomes" id="UP000482209">
    <property type="component" value="Unassembled WGS sequence"/>
</dbReference>
<dbReference type="RefSeq" id="WP_154519646.1">
    <property type="nucleotide sequence ID" value="NZ_VUMT01000015.1"/>
</dbReference>